<dbReference type="GO" id="GO:0008171">
    <property type="term" value="F:O-methyltransferase activity"/>
    <property type="evidence" value="ECO:0007669"/>
    <property type="project" value="InterPro"/>
</dbReference>
<name>M3AUQ2_PSEFD</name>
<dbReference type="eggNOG" id="KOG1663">
    <property type="taxonomic scope" value="Eukaryota"/>
</dbReference>
<keyword evidence="2" id="KW-0808">Transferase</keyword>
<dbReference type="GO" id="GO:0008757">
    <property type="term" value="F:S-adenosylmethionine-dependent methyltransferase activity"/>
    <property type="evidence" value="ECO:0007669"/>
    <property type="project" value="TreeGrafter"/>
</dbReference>
<organism evidence="5 6">
    <name type="scientific">Pseudocercospora fijiensis (strain CIRAD86)</name>
    <name type="common">Black leaf streak disease fungus</name>
    <name type="synonym">Mycosphaerella fijiensis</name>
    <dbReference type="NCBI Taxonomy" id="383855"/>
    <lineage>
        <taxon>Eukaryota</taxon>
        <taxon>Fungi</taxon>
        <taxon>Dikarya</taxon>
        <taxon>Ascomycota</taxon>
        <taxon>Pezizomycotina</taxon>
        <taxon>Dothideomycetes</taxon>
        <taxon>Dothideomycetidae</taxon>
        <taxon>Mycosphaerellales</taxon>
        <taxon>Mycosphaerellaceae</taxon>
        <taxon>Pseudocercospora</taxon>
    </lineage>
</organism>
<dbReference type="InterPro" id="IPR050362">
    <property type="entry name" value="Cation-dep_OMT"/>
</dbReference>
<gene>
    <name evidence="5" type="ORF">MYCFIDRAFT_189246</name>
</gene>
<evidence type="ECO:0000256" key="1">
    <source>
        <dbReference type="ARBA" id="ARBA00022603"/>
    </source>
</evidence>
<dbReference type="CDD" id="cd02440">
    <property type="entry name" value="AdoMet_MTases"/>
    <property type="match status" value="1"/>
</dbReference>
<evidence type="ECO:0008006" key="7">
    <source>
        <dbReference type="Google" id="ProtNLM"/>
    </source>
</evidence>
<protein>
    <recommendedName>
        <fullName evidence="7">O-methyltransferase</fullName>
    </recommendedName>
</protein>
<dbReference type="HOGENOM" id="CLU_067676_1_0_1"/>
<dbReference type="Gene3D" id="3.40.50.150">
    <property type="entry name" value="Vaccinia Virus protein VP39"/>
    <property type="match status" value="1"/>
</dbReference>
<dbReference type="VEuPathDB" id="FungiDB:MYCFIDRAFT_189246"/>
<keyword evidence="1" id="KW-0489">Methyltransferase</keyword>
<dbReference type="InterPro" id="IPR029063">
    <property type="entry name" value="SAM-dependent_MTases_sf"/>
</dbReference>
<accession>M3AUQ2</accession>
<comment type="similarity">
    <text evidence="4">Belongs to the class I-like SAM-binding methyltransferase superfamily. Cation-dependent O-methyltransferase family.</text>
</comment>
<dbReference type="SUPFAM" id="SSF53335">
    <property type="entry name" value="S-adenosyl-L-methionine-dependent methyltransferases"/>
    <property type="match status" value="1"/>
</dbReference>
<evidence type="ECO:0000256" key="4">
    <source>
        <dbReference type="ARBA" id="ARBA00023453"/>
    </source>
</evidence>
<proteinExistence type="inferred from homology"/>
<dbReference type="KEGG" id="pfj:MYCFIDRAFT_189246"/>
<dbReference type="EMBL" id="KB446560">
    <property type="protein sequence ID" value="EME80878.1"/>
    <property type="molecule type" value="Genomic_DNA"/>
</dbReference>
<evidence type="ECO:0000313" key="6">
    <source>
        <dbReference type="Proteomes" id="UP000016932"/>
    </source>
</evidence>
<sequence length="242" mass="26887">MLCSLLSLPVDVVRRLDQYSLDSSTGISAALQSHAQWTVENFPDADRASSILQAQWMLQKSRDMGARRVLDIGCYTGLSAMAWYEGTAASRGQIITIEMDEALAAKAQARFQSTGHMDRIRVIHASAEDALQQLIEPFDIIFVDLEFSAYKPIVSKILDRGLLAQGGVILVDNVFARSFAVSSHNTTNLPEPLDLHHWEQAGELVREFNAFVASDPRVEVNVLPIFDGVSEIRLKSDSRQRL</sequence>
<keyword evidence="6" id="KW-1185">Reference proteome</keyword>
<dbReference type="InterPro" id="IPR002935">
    <property type="entry name" value="SAM_O-MeTrfase"/>
</dbReference>
<dbReference type="PANTHER" id="PTHR10509:SF14">
    <property type="entry name" value="CAFFEOYL-COA O-METHYLTRANSFERASE 3-RELATED"/>
    <property type="match status" value="1"/>
</dbReference>
<keyword evidence="3" id="KW-0949">S-adenosyl-L-methionine</keyword>
<dbReference type="PANTHER" id="PTHR10509">
    <property type="entry name" value="O-METHYLTRANSFERASE-RELATED"/>
    <property type="match status" value="1"/>
</dbReference>
<dbReference type="AlphaFoldDB" id="M3AUQ2"/>
<dbReference type="GeneID" id="19335064"/>
<evidence type="ECO:0000256" key="2">
    <source>
        <dbReference type="ARBA" id="ARBA00022679"/>
    </source>
</evidence>
<dbReference type="PROSITE" id="PS51682">
    <property type="entry name" value="SAM_OMT_I"/>
    <property type="match status" value="1"/>
</dbReference>
<dbReference type="GO" id="GO:0032259">
    <property type="term" value="P:methylation"/>
    <property type="evidence" value="ECO:0007669"/>
    <property type="project" value="UniProtKB-KW"/>
</dbReference>
<evidence type="ECO:0000256" key="3">
    <source>
        <dbReference type="ARBA" id="ARBA00022691"/>
    </source>
</evidence>
<dbReference type="RefSeq" id="XP_007928238.1">
    <property type="nucleotide sequence ID" value="XM_007930047.1"/>
</dbReference>
<dbReference type="Proteomes" id="UP000016932">
    <property type="component" value="Unassembled WGS sequence"/>
</dbReference>
<dbReference type="STRING" id="383855.M3AUQ2"/>
<reference evidence="5 6" key="1">
    <citation type="journal article" date="2012" name="PLoS Pathog.">
        <title>Diverse lifestyles and strategies of plant pathogenesis encoded in the genomes of eighteen Dothideomycetes fungi.</title>
        <authorList>
            <person name="Ohm R.A."/>
            <person name="Feau N."/>
            <person name="Henrissat B."/>
            <person name="Schoch C.L."/>
            <person name="Horwitz B.A."/>
            <person name="Barry K.W."/>
            <person name="Condon B.J."/>
            <person name="Copeland A.C."/>
            <person name="Dhillon B."/>
            <person name="Glaser F."/>
            <person name="Hesse C.N."/>
            <person name="Kosti I."/>
            <person name="LaButti K."/>
            <person name="Lindquist E.A."/>
            <person name="Lucas S."/>
            <person name="Salamov A.A."/>
            <person name="Bradshaw R.E."/>
            <person name="Ciuffetti L."/>
            <person name="Hamelin R.C."/>
            <person name="Kema G.H.J."/>
            <person name="Lawrence C."/>
            <person name="Scott J.A."/>
            <person name="Spatafora J.W."/>
            <person name="Turgeon B.G."/>
            <person name="de Wit P.J.G.M."/>
            <person name="Zhong S."/>
            <person name="Goodwin S.B."/>
            <person name="Grigoriev I.V."/>
        </authorList>
    </citation>
    <scope>NUCLEOTIDE SEQUENCE [LARGE SCALE GENOMIC DNA]</scope>
    <source>
        <strain evidence="5 6">CIRAD86</strain>
    </source>
</reference>
<dbReference type="OrthoDB" id="10251242at2759"/>
<dbReference type="Pfam" id="PF01596">
    <property type="entry name" value="Methyltransf_3"/>
    <property type="match status" value="1"/>
</dbReference>
<evidence type="ECO:0000313" key="5">
    <source>
        <dbReference type="EMBL" id="EME80878.1"/>
    </source>
</evidence>